<dbReference type="FunFam" id="1.10.455.10:FF:000001">
    <property type="entry name" value="30S ribosomal protein S7"/>
    <property type="match status" value="1"/>
</dbReference>
<dbReference type="GO" id="GO:0003735">
    <property type="term" value="F:structural constituent of ribosome"/>
    <property type="evidence" value="ECO:0007669"/>
    <property type="project" value="InterPro"/>
</dbReference>
<dbReference type="SUPFAM" id="SSF47973">
    <property type="entry name" value="Ribosomal protein S7"/>
    <property type="match status" value="1"/>
</dbReference>
<keyword evidence="5 6" id="KW-0687">Ribonucleoprotein</keyword>
<keyword evidence="2 6" id="KW-0699">rRNA-binding</keyword>
<geneLocation type="chloroplast" evidence="9"/>
<dbReference type="InterPro" id="IPR020606">
    <property type="entry name" value="Ribosomal_uS7_CS"/>
</dbReference>
<dbReference type="AlphaFoldDB" id="A0A191T570"/>
<dbReference type="GeneID" id="27984822"/>
<accession>A0A191T570</accession>
<protein>
    <recommendedName>
        <fullName evidence="6">Small ribosomal subunit protein uS7c</fullName>
    </recommendedName>
</protein>
<keyword evidence="4 6" id="KW-0689">Ribosomal protein</keyword>
<dbReference type="CDD" id="cd14871">
    <property type="entry name" value="uS7_Chloroplast"/>
    <property type="match status" value="1"/>
</dbReference>
<dbReference type="EMBL" id="KU646491">
    <property type="protein sequence ID" value="ANI25540.1"/>
    <property type="molecule type" value="Genomic_DNA"/>
</dbReference>
<dbReference type="GO" id="GO:0009507">
    <property type="term" value="C:chloroplast"/>
    <property type="evidence" value="ECO:0007669"/>
    <property type="project" value="UniProtKB-SubCell"/>
</dbReference>
<gene>
    <name evidence="6 9" type="primary">rps7</name>
</gene>
<keyword evidence="9" id="KW-0934">Plastid</keyword>
<dbReference type="InterPro" id="IPR036823">
    <property type="entry name" value="Ribosomal_uS7_dom_sf"/>
</dbReference>
<evidence type="ECO:0000256" key="1">
    <source>
        <dbReference type="ARBA" id="ARBA00007151"/>
    </source>
</evidence>
<dbReference type="GO" id="GO:0015935">
    <property type="term" value="C:small ribosomal subunit"/>
    <property type="evidence" value="ECO:0007669"/>
    <property type="project" value="InterPro"/>
</dbReference>
<keyword evidence="9" id="KW-0150">Chloroplast</keyword>
<dbReference type="InterPro" id="IPR023798">
    <property type="entry name" value="Ribosomal_uS7_dom"/>
</dbReference>
<dbReference type="HAMAP" id="MF_00480_B">
    <property type="entry name" value="Ribosomal_uS7_B"/>
    <property type="match status" value="1"/>
</dbReference>
<comment type="subunit">
    <text evidence="6">Part of the 30S ribosomal subunit.</text>
</comment>
<keyword evidence="3 6" id="KW-0694">RNA-binding</keyword>
<comment type="function">
    <text evidence="6">One of the primary rRNA binding proteins, it binds directly to 16S rRNA where it nucleates assembly of the head domain of the 30S subunit.</text>
</comment>
<dbReference type="NCBIfam" id="TIGR01029">
    <property type="entry name" value="rpsG_bact"/>
    <property type="match status" value="1"/>
</dbReference>
<dbReference type="Gene3D" id="1.10.455.10">
    <property type="entry name" value="Ribosomal protein S7 domain"/>
    <property type="match status" value="1"/>
</dbReference>
<evidence type="ECO:0000259" key="8">
    <source>
        <dbReference type="Pfam" id="PF00177"/>
    </source>
</evidence>
<evidence type="ECO:0000256" key="5">
    <source>
        <dbReference type="ARBA" id="ARBA00023274"/>
    </source>
</evidence>
<dbReference type="Pfam" id="PF00177">
    <property type="entry name" value="Ribosomal_S7"/>
    <property type="match status" value="1"/>
</dbReference>
<dbReference type="GO" id="GO:0006412">
    <property type="term" value="P:translation"/>
    <property type="evidence" value="ECO:0007669"/>
    <property type="project" value="UniProtKB-UniRule"/>
</dbReference>
<sequence>MSRRNTTEKRPSKADPVYRNRLVNMLVNRILKNGKRFLAYRILYKAMEIIKKNTQSNPLSVLRQAVRRATPNVAVKARRRGGSTYQVPVEIKPTQGKALAIRWILNAARKRSGRSMALRLSYELLDAARQTGNAVRKREETHRMAEANRAFAHLR</sequence>
<evidence type="ECO:0000256" key="3">
    <source>
        <dbReference type="ARBA" id="ARBA00022884"/>
    </source>
</evidence>
<dbReference type="InterPro" id="IPR000235">
    <property type="entry name" value="Ribosomal_uS7"/>
</dbReference>
<dbReference type="PANTHER" id="PTHR11205">
    <property type="entry name" value="RIBOSOMAL PROTEIN S7"/>
    <property type="match status" value="1"/>
</dbReference>
<feature type="domain" description="Small ribosomal subunit protein uS7" evidence="8">
    <location>
        <begin position="2"/>
        <end position="149"/>
    </location>
</feature>
<comment type="similarity">
    <text evidence="1 6 7">Belongs to the universal ribosomal protein uS7 family.</text>
</comment>
<dbReference type="RefSeq" id="YP_009258475.1">
    <property type="nucleotide sequence ID" value="NC_030356.1"/>
</dbReference>
<evidence type="ECO:0000256" key="2">
    <source>
        <dbReference type="ARBA" id="ARBA00022730"/>
    </source>
</evidence>
<proteinExistence type="inferred from homology"/>
<evidence type="ECO:0000256" key="6">
    <source>
        <dbReference type="HAMAP-Rule" id="MF_00480"/>
    </source>
</evidence>
<dbReference type="InterPro" id="IPR005717">
    <property type="entry name" value="Ribosomal_uS7_bac/org-type"/>
</dbReference>
<name>A0A191T570_9VIRI</name>
<organism evidence="9">
    <name type="scientific">Netrium digitus</name>
    <dbReference type="NCBI Taxonomy" id="43946"/>
    <lineage>
        <taxon>Eukaryota</taxon>
        <taxon>Viridiplantae</taxon>
        <taxon>Streptophyta</taxon>
        <taxon>Zygnematophyceae</taxon>
        <taxon>Zygnematophycidae</taxon>
        <taxon>Zygnematales</taxon>
        <taxon>Zygnemataceae</taxon>
        <taxon>Netrium</taxon>
    </lineage>
</organism>
<dbReference type="PROSITE" id="PS00052">
    <property type="entry name" value="RIBOSOMAL_S7"/>
    <property type="match status" value="1"/>
</dbReference>
<evidence type="ECO:0000313" key="9">
    <source>
        <dbReference type="EMBL" id="ANI25540.1"/>
    </source>
</evidence>
<evidence type="ECO:0000256" key="4">
    <source>
        <dbReference type="ARBA" id="ARBA00022980"/>
    </source>
</evidence>
<comment type="subcellular location">
    <subcellularLocation>
        <location evidence="6">Plastid</location>
        <location evidence="6">Chloroplast</location>
    </subcellularLocation>
</comment>
<reference evidence="9" key="1">
    <citation type="journal article" date="2016" name="Front. Plant Sci.">
        <title>Comparative Chloroplast Genome Analyses of Streptophyte Green Algae Uncover Major Structural Alterations in the Klebsormidiophyceae, Coleochaetophyceae and Zygnematophyceae.</title>
        <authorList>
            <person name="Lemieux C."/>
            <person name="Otis C."/>
            <person name="Turmel M."/>
        </authorList>
    </citation>
    <scope>NUCLEOTIDE SEQUENCE</scope>
</reference>
<evidence type="ECO:0000256" key="7">
    <source>
        <dbReference type="RuleBase" id="RU003619"/>
    </source>
</evidence>
<dbReference type="PIRSF" id="PIRSF002122">
    <property type="entry name" value="RPS7p_RPS7a_RPS5e_RPS7o"/>
    <property type="match status" value="1"/>
</dbReference>
<dbReference type="GO" id="GO:0019843">
    <property type="term" value="F:rRNA binding"/>
    <property type="evidence" value="ECO:0007669"/>
    <property type="project" value="UniProtKB-UniRule"/>
</dbReference>